<name>A0ABP0C345_9PEZI</name>
<gene>
    <name evidence="2" type="ORF">SCUCBS95973_006194</name>
</gene>
<evidence type="ECO:0000313" key="2">
    <source>
        <dbReference type="EMBL" id="CAK7226422.1"/>
    </source>
</evidence>
<keyword evidence="1" id="KW-1133">Transmembrane helix</keyword>
<feature type="transmembrane region" description="Helical" evidence="1">
    <location>
        <begin position="127"/>
        <end position="149"/>
    </location>
</feature>
<keyword evidence="1" id="KW-0812">Transmembrane</keyword>
<protein>
    <submittedName>
        <fullName evidence="2">Uncharacterized protein</fullName>
    </submittedName>
</protein>
<dbReference type="PROSITE" id="PS51257">
    <property type="entry name" value="PROKAR_LIPOPROTEIN"/>
    <property type="match status" value="1"/>
</dbReference>
<sequence length="263" mass="27038">MLARKDFRQALAGLLAISIVVFYILVIVGCNSTSPGLPGIYLVKLANNATKAEVHVGLFSLCAGMDSANLTCAGTLGSTVAVNASSSTTKFFLPGTTTVAPTALQDMLALAAGIQSGSTGPGGVLSIVYVPLLLSALCFVGAAGSLLAFRIFARAGSNKYTGGDGNEYQDEKAFVHERNAWQAAVLLTTGAVMAALAAAISSTVAVRALLFASTSLPGTTAPSTSTTAIVVSGGGPMQVLQWMIVVLTMLWHPLLESVWRKIL</sequence>
<evidence type="ECO:0000313" key="3">
    <source>
        <dbReference type="Proteomes" id="UP001642405"/>
    </source>
</evidence>
<reference evidence="2 3" key="1">
    <citation type="submission" date="2024-01" db="EMBL/GenBank/DDBJ databases">
        <authorList>
            <person name="Allen C."/>
            <person name="Tagirdzhanova G."/>
        </authorList>
    </citation>
    <scope>NUCLEOTIDE SEQUENCE [LARGE SCALE GENOMIC DNA]</scope>
</reference>
<evidence type="ECO:0000256" key="1">
    <source>
        <dbReference type="SAM" id="Phobius"/>
    </source>
</evidence>
<accession>A0ABP0C345</accession>
<dbReference type="Proteomes" id="UP001642405">
    <property type="component" value="Unassembled WGS sequence"/>
</dbReference>
<organism evidence="2 3">
    <name type="scientific">Sporothrix curviconia</name>
    <dbReference type="NCBI Taxonomy" id="1260050"/>
    <lineage>
        <taxon>Eukaryota</taxon>
        <taxon>Fungi</taxon>
        <taxon>Dikarya</taxon>
        <taxon>Ascomycota</taxon>
        <taxon>Pezizomycotina</taxon>
        <taxon>Sordariomycetes</taxon>
        <taxon>Sordariomycetidae</taxon>
        <taxon>Ophiostomatales</taxon>
        <taxon>Ophiostomataceae</taxon>
        <taxon>Sporothrix</taxon>
    </lineage>
</organism>
<feature type="transmembrane region" description="Helical" evidence="1">
    <location>
        <begin position="239"/>
        <end position="259"/>
    </location>
</feature>
<feature type="transmembrane region" description="Helical" evidence="1">
    <location>
        <begin position="184"/>
        <end position="210"/>
    </location>
</feature>
<dbReference type="EMBL" id="CAWUHB010000036">
    <property type="protein sequence ID" value="CAK7226422.1"/>
    <property type="molecule type" value="Genomic_DNA"/>
</dbReference>
<keyword evidence="1" id="KW-0472">Membrane</keyword>
<comment type="caution">
    <text evidence="2">The sequence shown here is derived from an EMBL/GenBank/DDBJ whole genome shotgun (WGS) entry which is preliminary data.</text>
</comment>
<keyword evidence="3" id="KW-1185">Reference proteome</keyword>
<proteinExistence type="predicted"/>
<feature type="transmembrane region" description="Helical" evidence="1">
    <location>
        <begin position="12"/>
        <end position="34"/>
    </location>
</feature>